<dbReference type="InterPro" id="IPR050490">
    <property type="entry name" value="Bact_solute-bd_prot1"/>
</dbReference>
<dbReference type="OrthoDB" id="9798191at2"/>
<dbReference type="AlphaFoldDB" id="E0ICS2"/>
<accession>E0ICS2</accession>
<dbReference type="Pfam" id="PF01547">
    <property type="entry name" value="SBP_bac_1"/>
    <property type="match status" value="1"/>
</dbReference>
<keyword evidence="3" id="KW-1185">Reference proteome</keyword>
<dbReference type="eggNOG" id="COG1653">
    <property type="taxonomic scope" value="Bacteria"/>
</dbReference>
<reference evidence="2 3" key="1">
    <citation type="submission" date="2010-07" db="EMBL/GenBank/DDBJ databases">
        <title>The draft genome of Paenibacillus curdlanolyticus YK9.</title>
        <authorList>
            <consortium name="US DOE Joint Genome Institute (JGI-PGF)"/>
            <person name="Lucas S."/>
            <person name="Copeland A."/>
            <person name="Lapidus A."/>
            <person name="Cheng J.-F."/>
            <person name="Bruce D."/>
            <person name="Goodwin L."/>
            <person name="Pitluck S."/>
            <person name="Land M.L."/>
            <person name="Hauser L."/>
            <person name="Chang Y.-J."/>
            <person name="Jeffries C."/>
            <person name="Anderson I.J."/>
            <person name="Johnson E."/>
            <person name="Loganathan U."/>
            <person name="Mulhopadhyay B."/>
            <person name="Kyrpides N."/>
            <person name="Woyke T.J."/>
        </authorList>
    </citation>
    <scope>NUCLEOTIDE SEQUENCE [LARGE SCALE GENOMIC DNA]</scope>
    <source>
        <strain evidence="2 3">YK9</strain>
    </source>
</reference>
<evidence type="ECO:0000256" key="1">
    <source>
        <dbReference type="SAM" id="SignalP"/>
    </source>
</evidence>
<name>E0ICS2_9BACL</name>
<feature type="chain" id="PRO_5039241592" evidence="1">
    <location>
        <begin position="22"/>
        <end position="450"/>
    </location>
</feature>
<proteinExistence type="predicted"/>
<evidence type="ECO:0000313" key="3">
    <source>
        <dbReference type="Proteomes" id="UP000005387"/>
    </source>
</evidence>
<protein>
    <submittedName>
        <fullName evidence="2">Extracellular solute-binding protein family 1</fullName>
    </submittedName>
</protein>
<dbReference type="InterPro" id="IPR006059">
    <property type="entry name" value="SBP"/>
</dbReference>
<organism evidence="2 3">
    <name type="scientific">Paenibacillus curdlanolyticus YK9</name>
    <dbReference type="NCBI Taxonomy" id="717606"/>
    <lineage>
        <taxon>Bacteria</taxon>
        <taxon>Bacillati</taxon>
        <taxon>Bacillota</taxon>
        <taxon>Bacilli</taxon>
        <taxon>Bacillales</taxon>
        <taxon>Paenibacillaceae</taxon>
        <taxon>Paenibacillus</taxon>
    </lineage>
</organism>
<feature type="signal peptide" evidence="1">
    <location>
        <begin position="1"/>
        <end position="21"/>
    </location>
</feature>
<dbReference type="PROSITE" id="PS51257">
    <property type="entry name" value="PROKAR_LIPOPROTEIN"/>
    <property type="match status" value="1"/>
</dbReference>
<keyword evidence="1" id="KW-0732">Signal</keyword>
<dbReference type="STRING" id="717606.PaecuDRAFT_3461"/>
<dbReference type="RefSeq" id="WP_006039449.1">
    <property type="nucleotide sequence ID" value="NZ_AEDD01000009.1"/>
</dbReference>
<sequence>MKKPAVILAVFVILLSVAACGDGRTSGLTGGRDIQNSDSSIDGENGQPQTITLKLFTALSDRMSGAGKVEQAIIDQYMIEHPSIKIEVEALQDEPYKSKMKIYSSTNSLPDIIQTWGQSSFIKPLIDNKMLLELPAQKFAESGFIKGATEGFSQDGKLYGLPRSTDYLVLYYNKKMFADNKLSVPTSFDELKALVKTLRAKGINPIAVNGMDRWVFPIWFEYTQQRQTGSFDRMDDALARKIKFTEPSFIAAATQMQELAQAGGFADGYLTADYGAARNLFGQGNAAMYLVGNWELGIATDANFTPQFRQYVGAFSYPASDKGAATDVAAWFGGGYSVSSASKHPEEALQFLEYFFKPEHWANTLWANGVGTPASRFVRSSNETALQQELFEIFSSMTSSSGTPVLDTSTVDWKEAIMDLNARLLNGQLTPKQFVEELDKAADIAASVQY</sequence>
<evidence type="ECO:0000313" key="2">
    <source>
        <dbReference type="EMBL" id="EFM09958.1"/>
    </source>
</evidence>
<gene>
    <name evidence="2" type="ORF">PaecuDRAFT_3461</name>
</gene>
<dbReference type="Gene3D" id="3.40.190.10">
    <property type="entry name" value="Periplasmic binding protein-like II"/>
    <property type="match status" value="2"/>
</dbReference>
<dbReference type="Proteomes" id="UP000005387">
    <property type="component" value="Unassembled WGS sequence"/>
</dbReference>
<dbReference type="SUPFAM" id="SSF53850">
    <property type="entry name" value="Periplasmic binding protein-like II"/>
    <property type="match status" value="1"/>
</dbReference>
<dbReference type="PANTHER" id="PTHR43649">
    <property type="entry name" value="ARABINOSE-BINDING PROTEIN-RELATED"/>
    <property type="match status" value="1"/>
</dbReference>
<dbReference type="EMBL" id="AEDD01000009">
    <property type="protein sequence ID" value="EFM09958.1"/>
    <property type="molecule type" value="Genomic_DNA"/>
</dbReference>
<dbReference type="PANTHER" id="PTHR43649:SF14">
    <property type="entry name" value="BLR3389 PROTEIN"/>
    <property type="match status" value="1"/>
</dbReference>